<dbReference type="GO" id="GO:0015562">
    <property type="term" value="F:efflux transmembrane transporter activity"/>
    <property type="evidence" value="ECO:0007669"/>
    <property type="project" value="InterPro"/>
</dbReference>
<keyword evidence="4" id="KW-1185">Reference proteome</keyword>
<dbReference type="InterPro" id="IPR010131">
    <property type="entry name" value="MdtP/NodT-like"/>
</dbReference>
<feature type="chain" id="PRO_5042970369" evidence="2">
    <location>
        <begin position="23"/>
        <end position="437"/>
    </location>
</feature>
<dbReference type="PANTHER" id="PTHR30203:SF24">
    <property type="entry name" value="BLR4935 PROTEIN"/>
    <property type="match status" value="1"/>
</dbReference>
<evidence type="ECO:0000313" key="4">
    <source>
        <dbReference type="Proteomes" id="UP001304300"/>
    </source>
</evidence>
<dbReference type="EMBL" id="CP136920">
    <property type="protein sequence ID" value="WOO42973.1"/>
    <property type="molecule type" value="Genomic_DNA"/>
</dbReference>
<dbReference type="Proteomes" id="UP001304300">
    <property type="component" value="Chromosome"/>
</dbReference>
<name>A0AAQ3LFR9_9BACT</name>
<feature type="signal peptide" evidence="2">
    <location>
        <begin position="1"/>
        <end position="22"/>
    </location>
</feature>
<accession>A0AAQ3LFR9</accession>
<dbReference type="KEGG" id="puo:RZN69_07695"/>
<dbReference type="Gene3D" id="1.20.1600.10">
    <property type="entry name" value="Outer membrane efflux proteins (OEP)"/>
    <property type="match status" value="1"/>
</dbReference>
<keyword evidence="2" id="KW-0732">Signal</keyword>
<dbReference type="Pfam" id="PF02321">
    <property type="entry name" value="OEP"/>
    <property type="match status" value="1"/>
</dbReference>
<sequence>MYIFKRLRFIFFLSLPLGAVHAQQAQTDISAPVTQEQAVEIALANNKALAAARTTIAQAQAQSRQAGRLDNPLLNVEYANDFAFNNEGQYAYAIGLRQRFPITNRLGLLKDISRDEITLAETEIRNQERVLIQEVESTYLALAEADAQLKLREELIALNQQFAEFVESRISQGEASAVDANQIKIALYAVEQEIRRLKNQQAQYYSNLRQLLGMNSRIALNYSKEFSLPQSAPELPAMDTSMLENHPEYQLKELLYQIADKRTDLARAERWGDIAVEIFFEEDNGVDEPLGLTNDRYLGIGVSIPLPIVNQNRGGIDASRAFRQQVKLEREAVSLQIENRAELLRERALQLYQQAAHYEANITELVDSNLSEMNDAYAAGQIDLRDVFRSQEQQLKIQSANLAILRDYEQTLINWEAATASNLSSDSSMNETISHDE</sequence>
<comment type="similarity">
    <text evidence="1">Belongs to the outer membrane factor (OMF) (TC 1.B.17) family.</text>
</comment>
<reference evidence="3 4" key="1">
    <citation type="submission" date="2023-10" db="EMBL/GenBank/DDBJ databases">
        <title>Rubellicoccus peritrichatus gen. nov., sp. nov., isolated from an algae of coral reef tank.</title>
        <authorList>
            <person name="Luo J."/>
        </authorList>
    </citation>
    <scope>NUCLEOTIDE SEQUENCE [LARGE SCALE GENOMIC DNA]</scope>
    <source>
        <strain evidence="3 4">CR14</strain>
    </source>
</reference>
<proteinExistence type="inferred from homology"/>
<dbReference type="InterPro" id="IPR003423">
    <property type="entry name" value="OMP_efflux"/>
</dbReference>
<gene>
    <name evidence="3" type="ORF">RZN69_07695</name>
</gene>
<dbReference type="RefSeq" id="WP_317835507.1">
    <property type="nucleotide sequence ID" value="NZ_CP136920.1"/>
</dbReference>
<dbReference type="AlphaFoldDB" id="A0AAQ3LFR9"/>
<evidence type="ECO:0000256" key="1">
    <source>
        <dbReference type="ARBA" id="ARBA00007613"/>
    </source>
</evidence>
<protein>
    <submittedName>
        <fullName evidence="3">TolC family protein</fullName>
    </submittedName>
</protein>
<evidence type="ECO:0000313" key="3">
    <source>
        <dbReference type="EMBL" id="WOO42973.1"/>
    </source>
</evidence>
<dbReference type="PANTHER" id="PTHR30203">
    <property type="entry name" value="OUTER MEMBRANE CATION EFFLUX PROTEIN"/>
    <property type="match status" value="1"/>
</dbReference>
<organism evidence="3 4">
    <name type="scientific">Rubellicoccus peritrichatus</name>
    <dbReference type="NCBI Taxonomy" id="3080537"/>
    <lineage>
        <taxon>Bacteria</taxon>
        <taxon>Pseudomonadati</taxon>
        <taxon>Verrucomicrobiota</taxon>
        <taxon>Opitutia</taxon>
        <taxon>Puniceicoccales</taxon>
        <taxon>Cerasicoccaceae</taxon>
        <taxon>Rubellicoccus</taxon>
    </lineage>
</organism>
<dbReference type="SUPFAM" id="SSF56954">
    <property type="entry name" value="Outer membrane efflux proteins (OEP)"/>
    <property type="match status" value="1"/>
</dbReference>
<evidence type="ECO:0000256" key="2">
    <source>
        <dbReference type="SAM" id="SignalP"/>
    </source>
</evidence>